<reference evidence="1 2" key="1">
    <citation type="submission" date="2020-09" db="EMBL/GenBank/DDBJ databases">
        <title>De no assembly of potato wild relative species, Solanum commersonii.</title>
        <authorList>
            <person name="Cho K."/>
        </authorList>
    </citation>
    <scope>NUCLEOTIDE SEQUENCE [LARGE SCALE GENOMIC DNA]</scope>
    <source>
        <strain evidence="1">LZ3.2</strain>
        <tissue evidence="1">Leaf</tissue>
    </source>
</reference>
<name>A0A9J5XVM2_SOLCO</name>
<evidence type="ECO:0000313" key="1">
    <source>
        <dbReference type="EMBL" id="KAG5591786.1"/>
    </source>
</evidence>
<gene>
    <name evidence="1" type="ORF">H5410_042300</name>
</gene>
<evidence type="ECO:0000313" key="2">
    <source>
        <dbReference type="Proteomes" id="UP000824120"/>
    </source>
</evidence>
<proteinExistence type="predicted"/>
<keyword evidence="2" id="KW-1185">Reference proteome</keyword>
<dbReference type="EMBL" id="JACXVP010000008">
    <property type="protein sequence ID" value="KAG5591786.1"/>
    <property type="molecule type" value="Genomic_DNA"/>
</dbReference>
<organism evidence="1 2">
    <name type="scientific">Solanum commersonii</name>
    <name type="common">Commerson's wild potato</name>
    <name type="synonym">Commerson's nightshade</name>
    <dbReference type="NCBI Taxonomy" id="4109"/>
    <lineage>
        <taxon>Eukaryota</taxon>
        <taxon>Viridiplantae</taxon>
        <taxon>Streptophyta</taxon>
        <taxon>Embryophyta</taxon>
        <taxon>Tracheophyta</taxon>
        <taxon>Spermatophyta</taxon>
        <taxon>Magnoliopsida</taxon>
        <taxon>eudicotyledons</taxon>
        <taxon>Gunneridae</taxon>
        <taxon>Pentapetalae</taxon>
        <taxon>asterids</taxon>
        <taxon>lamiids</taxon>
        <taxon>Solanales</taxon>
        <taxon>Solanaceae</taxon>
        <taxon>Solanoideae</taxon>
        <taxon>Solaneae</taxon>
        <taxon>Solanum</taxon>
    </lineage>
</organism>
<sequence>MAEVKNLLLERRKLISSPTTINDLKQEIDNPKEDIRHLKEKNVIIEITLLIDYNYKKEFIALIDSAADLNCIKEGLISSSFIT</sequence>
<dbReference type="Proteomes" id="UP000824120">
    <property type="component" value="Chromosome 8"/>
</dbReference>
<comment type="caution">
    <text evidence="1">The sequence shown here is derived from an EMBL/GenBank/DDBJ whole genome shotgun (WGS) entry which is preliminary data.</text>
</comment>
<accession>A0A9J5XVM2</accession>
<dbReference type="AlphaFoldDB" id="A0A9J5XVM2"/>
<protein>
    <submittedName>
        <fullName evidence="1">Uncharacterized protein</fullName>
    </submittedName>
</protein>